<evidence type="ECO:0000313" key="2">
    <source>
        <dbReference type="EMBL" id="KAF9471544.1"/>
    </source>
</evidence>
<comment type="caution">
    <text evidence="2">The sequence shown here is derived from an EMBL/GenBank/DDBJ whole genome shotgun (WGS) entry which is preliminary data.</text>
</comment>
<feature type="region of interest" description="Disordered" evidence="1">
    <location>
        <begin position="1"/>
        <end position="38"/>
    </location>
</feature>
<feature type="compositionally biased region" description="Polar residues" evidence="1">
    <location>
        <begin position="1"/>
        <end position="16"/>
    </location>
</feature>
<sequence length="156" mass="17174">MFLSDSTTVVQRSSPMSKLAGPDPSIRHDPRPHTSARAPQRVCYIHSSSPLPGPIHCTPTTNSPSYIHKSTVFLFIASNASTSGLNVNVNANTEIPFLRVHFQARDSLSILCLRTILALQCPTIQLRTTNSMSTLAFAPHLRSNQSHQINLRTSDR</sequence>
<evidence type="ECO:0000313" key="3">
    <source>
        <dbReference type="Proteomes" id="UP000807469"/>
    </source>
</evidence>
<organism evidence="2 3">
    <name type="scientific">Pholiota conissans</name>
    <dbReference type="NCBI Taxonomy" id="109636"/>
    <lineage>
        <taxon>Eukaryota</taxon>
        <taxon>Fungi</taxon>
        <taxon>Dikarya</taxon>
        <taxon>Basidiomycota</taxon>
        <taxon>Agaricomycotina</taxon>
        <taxon>Agaricomycetes</taxon>
        <taxon>Agaricomycetidae</taxon>
        <taxon>Agaricales</taxon>
        <taxon>Agaricineae</taxon>
        <taxon>Strophariaceae</taxon>
        <taxon>Pholiota</taxon>
    </lineage>
</organism>
<dbReference type="AlphaFoldDB" id="A0A9P5YLK8"/>
<reference evidence="2" key="1">
    <citation type="submission" date="2020-11" db="EMBL/GenBank/DDBJ databases">
        <authorList>
            <consortium name="DOE Joint Genome Institute"/>
            <person name="Ahrendt S."/>
            <person name="Riley R."/>
            <person name="Andreopoulos W."/>
            <person name="Labutti K."/>
            <person name="Pangilinan J."/>
            <person name="Ruiz-Duenas F.J."/>
            <person name="Barrasa J.M."/>
            <person name="Sanchez-Garcia M."/>
            <person name="Camarero S."/>
            <person name="Miyauchi S."/>
            <person name="Serrano A."/>
            <person name="Linde D."/>
            <person name="Babiker R."/>
            <person name="Drula E."/>
            <person name="Ayuso-Fernandez I."/>
            <person name="Pacheco R."/>
            <person name="Padilla G."/>
            <person name="Ferreira P."/>
            <person name="Barriuso J."/>
            <person name="Kellner H."/>
            <person name="Castanera R."/>
            <person name="Alfaro M."/>
            <person name="Ramirez L."/>
            <person name="Pisabarro A.G."/>
            <person name="Kuo A."/>
            <person name="Tritt A."/>
            <person name="Lipzen A."/>
            <person name="He G."/>
            <person name="Yan M."/>
            <person name="Ng V."/>
            <person name="Cullen D."/>
            <person name="Martin F."/>
            <person name="Rosso M.-N."/>
            <person name="Henrissat B."/>
            <person name="Hibbett D."/>
            <person name="Martinez A.T."/>
            <person name="Grigoriev I.V."/>
        </authorList>
    </citation>
    <scope>NUCLEOTIDE SEQUENCE</scope>
    <source>
        <strain evidence="2">CIRM-BRFM 674</strain>
    </source>
</reference>
<gene>
    <name evidence="2" type="ORF">BDN70DRAFT_563321</name>
</gene>
<name>A0A9P5YLK8_9AGAR</name>
<proteinExistence type="predicted"/>
<protein>
    <submittedName>
        <fullName evidence="2">Uncharacterized protein</fullName>
    </submittedName>
</protein>
<dbReference type="Proteomes" id="UP000807469">
    <property type="component" value="Unassembled WGS sequence"/>
</dbReference>
<evidence type="ECO:0000256" key="1">
    <source>
        <dbReference type="SAM" id="MobiDB-lite"/>
    </source>
</evidence>
<keyword evidence="3" id="KW-1185">Reference proteome</keyword>
<accession>A0A9P5YLK8</accession>
<dbReference type="EMBL" id="MU155666">
    <property type="protein sequence ID" value="KAF9471544.1"/>
    <property type="molecule type" value="Genomic_DNA"/>
</dbReference>